<evidence type="ECO:0000313" key="1">
    <source>
        <dbReference type="EMBL" id="TVU45564.1"/>
    </source>
</evidence>
<name>A0A5J9WE67_9POAL</name>
<dbReference type="EMBL" id="RWGY01000004">
    <property type="protein sequence ID" value="TVU45564.1"/>
    <property type="molecule type" value="Genomic_DNA"/>
</dbReference>
<sequence>QLSQYGYPSTSQDACNYQVIHTPSATIACAANSEEKVLRPSMESTLDVAAVAKVRKLLGERLLFSGSPADEMQKIVITPTWRCAGQRHHHRDLLLCNDARDEEFGLSSQGLNNQGMSYAHPRTIQVRMPDGGKREQEDGLVKQQRIRVRDTCSRSCLCQKAGPRWGVKLEYDGFLAEIYLQRDHVWSRGSKAVLGRQRLDGHDHVL</sequence>
<dbReference type="AlphaFoldDB" id="A0A5J9WE67"/>
<feature type="non-terminal residue" evidence="1">
    <location>
        <position position="1"/>
    </location>
</feature>
<comment type="caution">
    <text evidence="1">The sequence shown here is derived from an EMBL/GenBank/DDBJ whole genome shotgun (WGS) entry which is preliminary data.</text>
</comment>
<protein>
    <submittedName>
        <fullName evidence="1">Uncharacterized protein</fullName>
    </submittedName>
</protein>
<keyword evidence="2" id="KW-1185">Reference proteome</keyword>
<organism evidence="1 2">
    <name type="scientific">Eragrostis curvula</name>
    <name type="common">weeping love grass</name>
    <dbReference type="NCBI Taxonomy" id="38414"/>
    <lineage>
        <taxon>Eukaryota</taxon>
        <taxon>Viridiplantae</taxon>
        <taxon>Streptophyta</taxon>
        <taxon>Embryophyta</taxon>
        <taxon>Tracheophyta</taxon>
        <taxon>Spermatophyta</taxon>
        <taxon>Magnoliopsida</taxon>
        <taxon>Liliopsida</taxon>
        <taxon>Poales</taxon>
        <taxon>Poaceae</taxon>
        <taxon>PACMAD clade</taxon>
        <taxon>Chloridoideae</taxon>
        <taxon>Eragrostideae</taxon>
        <taxon>Eragrostidinae</taxon>
        <taxon>Eragrostis</taxon>
    </lineage>
</organism>
<feature type="non-terminal residue" evidence="1">
    <location>
        <position position="206"/>
    </location>
</feature>
<dbReference type="Proteomes" id="UP000324897">
    <property type="component" value="Chromosome 5"/>
</dbReference>
<dbReference type="Gramene" id="TVU45564">
    <property type="protein sequence ID" value="TVU45564"/>
    <property type="gene ID" value="EJB05_05053"/>
</dbReference>
<accession>A0A5J9WE67</accession>
<reference evidence="1 2" key="1">
    <citation type="journal article" date="2019" name="Sci. Rep.">
        <title>A high-quality genome of Eragrostis curvula grass provides insights into Poaceae evolution and supports new strategies to enhance forage quality.</title>
        <authorList>
            <person name="Carballo J."/>
            <person name="Santos B.A.C.M."/>
            <person name="Zappacosta D."/>
            <person name="Garbus I."/>
            <person name="Selva J.P."/>
            <person name="Gallo C.A."/>
            <person name="Diaz A."/>
            <person name="Albertini E."/>
            <person name="Caccamo M."/>
            <person name="Echenique V."/>
        </authorList>
    </citation>
    <scope>NUCLEOTIDE SEQUENCE [LARGE SCALE GENOMIC DNA]</scope>
    <source>
        <strain evidence="2">cv. Victoria</strain>
        <tissue evidence="1">Leaf</tissue>
    </source>
</reference>
<dbReference type="OrthoDB" id="1932324at2759"/>
<gene>
    <name evidence="1" type="ORF">EJB05_05053</name>
</gene>
<evidence type="ECO:0000313" key="2">
    <source>
        <dbReference type="Proteomes" id="UP000324897"/>
    </source>
</evidence>
<proteinExistence type="predicted"/>